<dbReference type="AlphaFoldDB" id="A0A1G2HMK8"/>
<sequence length="100" mass="11261">MFYKNWPYWLKGGIISFVLLAIAYYTIETFRFVVAIFFLIAPASWLGYEVCFMSGLSCPYNVPRAVEIVISILGPIFMVLAAFLPGAIVGLIYGKVKHKN</sequence>
<evidence type="ECO:0000256" key="1">
    <source>
        <dbReference type="SAM" id="Phobius"/>
    </source>
</evidence>
<name>A0A1G2HMK8_9BACT</name>
<evidence type="ECO:0000313" key="2">
    <source>
        <dbReference type="EMBL" id="OGZ63673.1"/>
    </source>
</evidence>
<dbReference type="STRING" id="1802200.A2812_01300"/>
<proteinExistence type="predicted"/>
<reference evidence="2 3" key="1">
    <citation type="journal article" date="2016" name="Nat. Commun.">
        <title>Thousands of microbial genomes shed light on interconnected biogeochemical processes in an aquifer system.</title>
        <authorList>
            <person name="Anantharaman K."/>
            <person name="Brown C.T."/>
            <person name="Hug L.A."/>
            <person name="Sharon I."/>
            <person name="Castelle C.J."/>
            <person name="Probst A.J."/>
            <person name="Thomas B.C."/>
            <person name="Singh A."/>
            <person name="Wilkins M.J."/>
            <person name="Karaoz U."/>
            <person name="Brodie E.L."/>
            <person name="Williams K.H."/>
            <person name="Hubbard S.S."/>
            <person name="Banfield J.F."/>
        </authorList>
    </citation>
    <scope>NUCLEOTIDE SEQUENCE [LARGE SCALE GENOMIC DNA]</scope>
</reference>
<dbReference type="EMBL" id="MHOM01000029">
    <property type="protein sequence ID" value="OGZ63673.1"/>
    <property type="molecule type" value="Genomic_DNA"/>
</dbReference>
<gene>
    <name evidence="2" type="ORF">A2812_01300</name>
</gene>
<feature type="transmembrane region" description="Helical" evidence="1">
    <location>
        <begin position="68"/>
        <end position="93"/>
    </location>
</feature>
<organism evidence="2 3">
    <name type="scientific">Candidatus Staskawiczbacteria bacterium RIFCSPHIGHO2_01_FULL_36_16</name>
    <dbReference type="NCBI Taxonomy" id="1802200"/>
    <lineage>
        <taxon>Bacteria</taxon>
        <taxon>Candidatus Staskawicziibacteriota</taxon>
    </lineage>
</organism>
<comment type="caution">
    <text evidence="2">The sequence shown here is derived from an EMBL/GenBank/DDBJ whole genome shotgun (WGS) entry which is preliminary data.</text>
</comment>
<keyword evidence="1" id="KW-0812">Transmembrane</keyword>
<evidence type="ECO:0000313" key="3">
    <source>
        <dbReference type="Proteomes" id="UP000177190"/>
    </source>
</evidence>
<feature type="transmembrane region" description="Helical" evidence="1">
    <location>
        <begin position="32"/>
        <end position="48"/>
    </location>
</feature>
<keyword evidence="1" id="KW-0472">Membrane</keyword>
<dbReference type="Proteomes" id="UP000177190">
    <property type="component" value="Unassembled WGS sequence"/>
</dbReference>
<keyword evidence="1" id="KW-1133">Transmembrane helix</keyword>
<accession>A0A1G2HMK8</accession>
<feature type="transmembrane region" description="Helical" evidence="1">
    <location>
        <begin position="6"/>
        <end position="25"/>
    </location>
</feature>
<protein>
    <submittedName>
        <fullName evidence="2">Uncharacterized protein</fullName>
    </submittedName>
</protein>